<evidence type="ECO:0000259" key="4">
    <source>
        <dbReference type="Pfam" id="PF00823"/>
    </source>
</evidence>
<sequence>MLAAPVWMASPPEVHSALLSSGPGPGPLLAAAAEWSSLGAHYSATAQELRAILAATHASAWHGPSAETYVAAHTPYLEWLNQGALESNARAVQHGAAAGAYSTALAVMPTLAELAANHATHAALVATNFFGINTIPILATEADYVRMWVQAATTMATYQTASEVALASAPPSTPPPSILHDHDHGHDDHDHEHGHDDDHGHGDLDPTDPEWWVHVAGEMVEHFELLLNNLLTDPAALLTNLPMVLADVAFHAAQLASTIGQFAPALIQPALALAIANLGWAAGFAGLAGIQPSPEILAVEPGSVEDAPMAASAGTAPAPSPPASAPAPAAPASAPAPTAPGTAPAPPSPPPVGDPGFSFPYAVGGGPRLGTGLALATQVRRGTNAAARSSAREQAAAAENAAARQARRRRDKSKQQGRGIEYMDMNATARCEGPAPDTTASHRGAGPMGFAGTVIKTGATASGLATLRRDDDLFEGARAPMVPNTWDPEHGRQG</sequence>
<evidence type="ECO:0000256" key="3">
    <source>
        <dbReference type="SAM" id="MobiDB-lite"/>
    </source>
</evidence>
<proteinExistence type="inferred from homology"/>
<dbReference type="RefSeq" id="WP_005064351.1">
    <property type="nucleotide sequence ID" value="NZ_CP014951.1"/>
</dbReference>
<organism evidence="6 7">
    <name type="scientific">Mycobacteroides abscessus</name>
    <dbReference type="NCBI Taxonomy" id="36809"/>
    <lineage>
        <taxon>Bacteria</taxon>
        <taxon>Bacillati</taxon>
        <taxon>Actinomycetota</taxon>
        <taxon>Actinomycetes</taxon>
        <taxon>Mycobacteriales</taxon>
        <taxon>Mycobacteriaceae</taxon>
        <taxon>Mycobacteroides</taxon>
    </lineage>
</organism>
<evidence type="ECO:0000256" key="2">
    <source>
        <dbReference type="SAM" id="Coils"/>
    </source>
</evidence>
<feature type="compositionally biased region" description="Pro residues" evidence="3">
    <location>
        <begin position="343"/>
        <end position="353"/>
    </location>
</feature>
<dbReference type="PANTHER" id="PTHR46766">
    <property type="entry name" value="GLUTAMINE-RICH PROTEIN 2"/>
    <property type="match status" value="1"/>
</dbReference>
<dbReference type="EMBL" id="CSWP01000007">
    <property type="protein sequence ID" value="CPV62745.1"/>
    <property type="molecule type" value="Genomic_DNA"/>
</dbReference>
<dbReference type="AlphaFoldDB" id="A0A0U0ZRG2"/>
<dbReference type="Proteomes" id="UP000045782">
    <property type="component" value="Unassembled WGS sequence"/>
</dbReference>
<feature type="compositionally biased region" description="Low complexity" evidence="3">
    <location>
        <begin position="330"/>
        <end position="342"/>
    </location>
</feature>
<protein>
    <submittedName>
        <fullName evidence="6">Conserved hypothetical PPE family protein</fullName>
    </submittedName>
</protein>
<feature type="coiled-coil region" evidence="2">
    <location>
        <begin position="388"/>
        <end position="416"/>
    </location>
</feature>
<feature type="domain" description="PPE-PPW subfamily C-terminal" evidence="5">
    <location>
        <begin position="439"/>
        <end position="486"/>
    </location>
</feature>
<evidence type="ECO:0000259" key="5">
    <source>
        <dbReference type="Pfam" id="PF18878"/>
    </source>
</evidence>
<accession>A0A0U0ZRG2</accession>
<name>A0A0U0ZRG2_9MYCO</name>
<dbReference type="PANTHER" id="PTHR46766:SF1">
    <property type="entry name" value="GLUTAMINE-RICH PROTEIN 2"/>
    <property type="match status" value="1"/>
</dbReference>
<dbReference type="Pfam" id="PF18878">
    <property type="entry name" value="PPE-PPW"/>
    <property type="match status" value="1"/>
</dbReference>
<dbReference type="Gene3D" id="1.20.1260.20">
    <property type="entry name" value="PPE superfamily"/>
    <property type="match status" value="1"/>
</dbReference>
<dbReference type="GO" id="GO:0052572">
    <property type="term" value="P:response to host immune response"/>
    <property type="evidence" value="ECO:0007669"/>
    <property type="project" value="TreeGrafter"/>
</dbReference>
<dbReference type="InterPro" id="IPR000030">
    <property type="entry name" value="PPE_dom"/>
</dbReference>
<feature type="compositionally biased region" description="Low complexity" evidence="3">
    <location>
        <begin position="308"/>
        <end position="317"/>
    </location>
</feature>
<evidence type="ECO:0000256" key="1">
    <source>
        <dbReference type="ARBA" id="ARBA00010652"/>
    </source>
</evidence>
<dbReference type="SUPFAM" id="SSF140459">
    <property type="entry name" value="PE/PPE dimer-like"/>
    <property type="match status" value="1"/>
</dbReference>
<gene>
    <name evidence="6" type="ORF">ERS075579_03489</name>
</gene>
<reference evidence="6 7" key="1">
    <citation type="submission" date="2015-03" db="EMBL/GenBank/DDBJ databases">
        <authorList>
            <person name="Murphy D."/>
        </authorList>
    </citation>
    <scope>NUCLEOTIDE SEQUENCE [LARGE SCALE GENOMIC DNA]</scope>
    <source>
        <strain evidence="6 7">PAP088</strain>
    </source>
</reference>
<keyword evidence="2" id="KW-0175">Coiled coil</keyword>
<evidence type="ECO:0000313" key="7">
    <source>
        <dbReference type="Proteomes" id="UP000045782"/>
    </source>
</evidence>
<feature type="domain" description="PPE" evidence="4">
    <location>
        <begin position="7"/>
        <end position="169"/>
    </location>
</feature>
<dbReference type="InterPro" id="IPR038332">
    <property type="entry name" value="PPE_sf"/>
</dbReference>
<feature type="region of interest" description="Disordered" evidence="3">
    <location>
        <begin position="165"/>
        <end position="204"/>
    </location>
</feature>
<evidence type="ECO:0000313" key="6">
    <source>
        <dbReference type="EMBL" id="CPV62745.1"/>
    </source>
</evidence>
<feature type="region of interest" description="Disordered" evidence="3">
    <location>
        <begin position="308"/>
        <end position="359"/>
    </location>
</feature>
<dbReference type="Pfam" id="PF00823">
    <property type="entry name" value="PPE"/>
    <property type="match status" value="1"/>
</dbReference>
<dbReference type="InterPro" id="IPR043641">
    <property type="entry name" value="PPE-PPW_C"/>
</dbReference>
<feature type="compositionally biased region" description="Pro residues" evidence="3">
    <location>
        <begin position="318"/>
        <end position="329"/>
    </location>
</feature>
<comment type="similarity">
    <text evidence="1">Belongs to the mycobacterial PPE family.</text>
</comment>
<feature type="compositionally biased region" description="Basic and acidic residues" evidence="3">
    <location>
        <begin position="179"/>
        <end position="204"/>
    </location>
</feature>